<evidence type="ECO:0000256" key="2">
    <source>
        <dbReference type="ARBA" id="ARBA00005959"/>
    </source>
</evidence>
<dbReference type="Gene3D" id="3.40.50.720">
    <property type="entry name" value="NAD(P)-binding Rossmann-like Domain"/>
    <property type="match status" value="1"/>
</dbReference>
<reference evidence="8 9" key="1">
    <citation type="journal article" date="2006" name="Science">
        <title>Phytophthora genome sequences uncover evolutionary origins and mechanisms of pathogenesis.</title>
        <authorList>
            <person name="Tyler B.M."/>
            <person name="Tripathy S."/>
            <person name="Zhang X."/>
            <person name="Dehal P."/>
            <person name="Jiang R.H."/>
            <person name="Aerts A."/>
            <person name="Arredondo F.D."/>
            <person name="Baxter L."/>
            <person name="Bensasson D."/>
            <person name="Beynon J.L."/>
            <person name="Chapman J."/>
            <person name="Damasceno C.M."/>
            <person name="Dorrance A.E."/>
            <person name="Dou D."/>
            <person name="Dickerman A.W."/>
            <person name="Dubchak I.L."/>
            <person name="Garbelotto M."/>
            <person name="Gijzen M."/>
            <person name="Gordon S.G."/>
            <person name="Govers F."/>
            <person name="Grunwald N.J."/>
            <person name="Huang W."/>
            <person name="Ivors K.L."/>
            <person name="Jones R.W."/>
            <person name="Kamoun S."/>
            <person name="Krampis K."/>
            <person name="Lamour K.H."/>
            <person name="Lee M.K."/>
            <person name="McDonald W.H."/>
            <person name="Medina M."/>
            <person name="Meijer H.J."/>
            <person name="Nordberg E.K."/>
            <person name="Maclean D.J."/>
            <person name="Ospina-Giraldo M.D."/>
            <person name="Morris P.F."/>
            <person name="Phuntumart V."/>
            <person name="Putnam N.H."/>
            <person name="Rash S."/>
            <person name="Rose J.K."/>
            <person name="Sakihama Y."/>
            <person name="Salamov A.A."/>
            <person name="Savidor A."/>
            <person name="Scheuring C.F."/>
            <person name="Smith B.M."/>
            <person name="Sobral B.W."/>
            <person name="Terry A."/>
            <person name="Torto-Alalibo T.A."/>
            <person name="Win J."/>
            <person name="Xu Z."/>
            <person name="Zhang H."/>
            <person name="Grigoriev I.V."/>
            <person name="Rokhsar D.S."/>
            <person name="Boore J.L."/>
        </authorList>
    </citation>
    <scope>NUCLEOTIDE SEQUENCE [LARGE SCALE GENOMIC DNA]</scope>
    <source>
        <strain evidence="8 9">P6497</strain>
    </source>
</reference>
<name>G4ZTG9_PHYSP</name>
<dbReference type="InterPro" id="IPR001509">
    <property type="entry name" value="Epimerase_deHydtase"/>
</dbReference>
<dbReference type="PRINTS" id="PR00081">
    <property type="entry name" value="GDHRDH"/>
</dbReference>
<dbReference type="EMBL" id="JH159156">
    <property type="protein sequence ID" value="EGZ13147.1"/>
    <property type="molecule type" value="Genomic_DNA"/>
</dbReference>
<dbReference type="OMA" id="HPSNYGY"/>
<protein>
    <recommendedName>
        <fullName evidence="3">GDP-L-fucose synthase</fullName>
        <ecNumber evidence="3">1.1.1.271</ecNumber>
    </recommendedName>
</protein>
<dbReference type="InterPro" id="IPR036291">
    <property type="entry name" value="NAD(P)-bd_dom_sf"/>
</dbReference>
<organism evidence="8 9">
    <name type="scientific">Phytophthora sojae (strain P6497)</name>
    <name type="common">Soybean stem and root rot agent</name>
    <name type="synonym">Phytophthora megasperma f. sp. glycines</name>
    <dbReference type="NCBI Taxonomy" id="1094619"/>
    <lineage>
        <taxon>Eukaryota</taxon>
        <taxon>Sar</taxon>
        <taxon>Stramenopiles</taxon>
        <taxon>Oomycota</taxon>
        <taxon>Peronosporomycetes</taxon>
        <taxon>Peronosporales</taxon>
        <taxon>Peronosporaceae</taxon>
        <taxon>Phytophthora</taxon>
    </lineage>
</organism>
<dbReference type="InParanoid" id="G4ZTG9"/>
<dbReference type="InterPro" id="IPR028614">
    <property type="entry name" value="GDP_fucose/colitose_synth"/>
</dbReference>
<dbReference type="KEGG" id="psoj:PHYSODRAFT_511177"/>
<evidence type="ECO:0000256" key="5">
    <source>
        <dbReference type="ARBA" id="ARBA00023002"/>
    </source>
</evidence>
<dbReference type="InterPro" id="IPR002347">
    <property type="entry name" value="SDR_fam"/>
</dbReference>
<dbReference type="AlphaFoldDB" id="G4ZTG9"/>
<proteinExistence type="inferred from homology"/>
<dbReference type="UniPathway" id="UPA00128">
    <property type="reaction ID" value="UER00191"/>
</dbReference>
<keyword evidence="5" id="KW-0560">Oxidoreductase</keyword>
<dbReference type="SUPFAM" id="SSF51735">
    <property type="entry name" value="NAD(P)-binding Rossmann-fold domains"/>
    <property type="match status" value="1"/>
</dbReference>
<comment type="pathway">
    <text evidence="1">Nucleotide-sugar biosynthesis; GDP-L-fucose biosynthesis via de novo pathway; GDP-L-fucose from GDP-alpha-D-mannose: step 2/2.</text>
</comment>
<dbReference type="Gene3D" id="3.90.25.10">
    <property type="entry name" value="UDP-galactose 4-epimerase, domain 1"/>
    <property type="match status" value="1"/>
</dbReference>
<dbReference type="GO" id="GO:0042351">
    <property type="term" value="P:'de novo' GDP-L-fucose biosynthetic process"/>
    <property type="evidence" value="ECO:0007669"/>
    <property type="project" value="UniProtKB-UniPathway"/>
</dbReference>
<dbReference type="RefSeq" id="XP_009530576.1">
    <property type="nucleotide sequence ID" value="XM_009532281.1"/>
</dbReference>
<evidence type="ECO:0000256" key="4">
    <source>
        <dbReference type="ARBA" id="ARBA00022857"/>
    </source>
</evidence>
<feature type="domain" description="NAD-dependent epimerase/dehydratase" evidence="7">
    <location>
        <begin position="17"/>
        <end position="245"/>
    </location>
</feature>
<dbReference type="CDD" id="cd05239">
    <property type="entry name" value="GDP_FS_SDR_e"/>
    <property type="match status" value="1"/>
</dbReference>
<evidence type="ECO:0000256" key="6">
    <source>
        <dbReference type="ARBA" id="ARBA00023235"/>
    </source>
</evidence>
<evidence type="ECO:0000313" key="8">
    <source>
        <dbReference type="EMBL" id="EGZ13147.1"/>
    </source>
</evidence>
<keyword evidence="4" id="KW-0521">NADP</keyword>
<evidence type="ECO:0000259" key="7">
    <source>
        <dbReference type="Pfam" id="PF01370"/>
    </source>
</evidence>
<dbReference type="STRING" id="1094619.G4ZTG9"/>
<dbReference type="Pfam" id="PF01370">
    <property type="entry name" value="Epimerase"/>
    <property type="match status" value="1"/>
</dbReference>
<accession>G4ZTG9</accession>
<dbReference type="PANTHER" id="PTHR43238">
    <property type="entry name" value="GDP-L-FUCOSE SYNTHASE"/>
    <property type="match status" value="1"/>
</dbReference>
<evidence type="ECO:0000256" key="1">
    <source>
        <dbReference type="ARBA" id="ARBA00004883"/>
    </source>
</evidence>
<keyword evidence="6" id="KW-0413">Isomerase</keyword>
<comment type="similarity">
    <text evidence="2">Belongs to the NAD(P)-dependent epimerase/dehydratase family. Fucose synthase subfamily.</text>
</comment>
<keyword evidence="9" id="KW-1185">Reference proteome</keyword>
<dbReference type="Proteomes" id="UP000002640">
    <property type="component" value="Unassembled WGS sequence"/>
</dbReference>
<gene>
    <name evidence="8" type="ORF">PHYSODRAFT_511177</name>
</gene>
<dbReference type="FunCoup" id="G4ZTG9">
    <property type="interactions" value="118"/>
</dbReference>
<dbReference type="HAMAP" id="MF_00956">
    <property type="entry name" value="GDP_fucose_synth"/>
    <property type="match status" value="1"/>
</dbReference>
<evidence type="ECO:0000256" key="3">
    <source>
        <dbReference type="ARBA" id="ARBA00012371"/>
    </source>
</evidence>
<dbReference type="GO" id="GO:0016853">
    <property type="term" value="F:isomerase activity"/>
    <property type="evidence" value="ECO:0007669"/>
    <property type="project" value="UniProtKB-KW"/>
</dbReference>
<evidence type="ECO:0000313" key="9">
    <source>
        <dbReference type="Proteomes" id="UP000002640"/>
    </source>
</evidence>
<dbReference type="EC" id="1.1.1.271" evidence="3"/>
<dbReference type="SMR" id="G4ZTG9"/>
<dbReference type="GeneID" id="20659204"/>
<sequence length="328" mass="36562">MGDQHLDASSAKPRRVVLVTGGTGLVGHALQDVVATRGPSDPDEWHFVGSKDADLRDASQARALFERVRPTHVLHLAALVGGLFHNLARKVDFFRDNMAINDSVLQNCQQFHVQRLVSCLSTCVFPAETTYPLDESMLHNGRPHSSNEGYAMAKRLIDTLNRCYADQFGCRFTSVIPTNIYGPHDNFNIQVGHVVPGLIHKCYLAKRDATPLVIWGSGKPLRQFISSHDVAKLMVWVLGHYDSVEPLILSVDEEDEVSIGDVAREIADAMDFNGEIVFDESKADGQFKKTASNAKLRRLLPDFQFTTIKQGLREATAWFEANYETARK</sequence>
<dbReference type="GO" id="GO:0050577">
    <property type="term" value="F:GDP-L-fucose synthase activity"/>
    <property type="evidence" value="ECO:0007669"/>
    <property type="project" value="UniProtKB-EC"/>
</dbReference>
<dbReference type="PANTHER" id="PTHR43238:SF1">
    <property type="entry name" value="GDP-L-FUCOSE SYNTHASE"/>
    <property type="match status" value="1"/>
</dbReference>